<gene>
    <name evidence="1" type="ORF">KIN34_03925</name>
</gene>
<name>A0ABS5TWG1_9CELL</name>
<protein>
    <submittedName>
        <fullName evidence="1">Uncharacterized protein</fullName>
    </submittedName>
</protein>
<dbReference type="Proteomes" id="UP000722125">
    <property type="component" value="Unassembled WGS sequence"/>
</dbReference>
<dbReference type="Pfam" id="PF20120">
    <property type="entry name" value="DUF6510"/>
    <property type="match status" value="1"/>
</dbReference>
<reference evidence="1 2" key="1">
    <citation type="submission" date="2021-05" db="EMBL/GenBank/DDBJ databases">
        <title>Description of Cellulomonas sp. DKR-3 sp. nov.</title>
        <authorList>
            <person name="Dahal R.H."/>
            <person name="Chaudhary D.K."/>
        </authorList>
    </citation>
    <scope>NUCLEOTIDE SEQUENCE [LARGE SCALE GENOMIC DNA]</scope>
    <source>
        <strain evidence="1 2">DKR-3</strain>
    </source>
</reference>
<dbReference type="EMBL" id="JAHBOH010000001">
    <property type="protein sequence ID" value="MBT0993432.1"/>
    <property type="molecule type" value="Genomic_DNA"/>
</dbReference>
<dbReference type="InterPro" id="IPR045423">
    <property type="entry name" value="DUF6510"/>
</dbReference>
<dbReference type="RefSeq" id="WP_214346956.1">
    <property type="nucleotide sequence ID" value="NZ_JAHBOH010000001.1"/>
</dbReference>
<keyword evidence="2" id="KW-1185">Reference proteome</keyword>
<evidence type="ECO:0000313" key="1">
    <source>
        <dbReference type="EMBL" id="MBT0993432.1"/>
    </source>
</evidence>
<sequence length="96" mass="10088">MRQHPEGPRGPAEVVDGNAIAGSLRALLETDATVVVVECAHCGASAPMATAVVEVDERAAIVRCRGCTRTLFTVLRHDERVELRIAAVASLSTPPA</sequence>
<accession>A0ABS5TWG1</accession>
<comment type="caution">
    <text evidence="1">The sequence shown here is derived from an EMBL/GenBank/DDBJ whole genome shotgun (WGS) entry which is preliminary data.</text>
</comment>
<proteinExistence type="predicted"/>
<evidence type="ECO:0000313" key="2">
    <source>
        <dbReference type="Proteomes" id="UP000722125"/>
    </source>
</evidence>
<organism evidence="1 2">
    <name type="scientific">Cellulomonas fulva</name>
    <dbReference type="NCBI Taxonomy" id="2835530"/>
    <lineage>
        <taxon>Bacteria</taxon>
        <taxon>Bacillati</taxon>
        <taxon>Actinomycetota</taxon>
        <taxon>Actinomycetes</taxon>
        <taxon>Micrococcales</taxon>
        <taxon>Cellulomonadaceae</taxon>
        <taxon>Cellulomonas</taxon>
    </lineage>
</organism>